<dbReference type="Proteomes" id="UP000638043">
    <property type="component" value="Unassembled WGS sequence"/>
</dbReference>
<accession>A0ABQ2N2T9</accession>
<evidence type="ECO:0000313" key="2">
    <source>
        <dbReference type="EMBL" id="GGO66434.1"/>
    </source>
</evidence>
<proteinExistence type="predicted"/>
<protein>
    <recommendedName>
        <fullName evidence="1">PhnB-like domain-containing protein</fullName>
    </recommendedName>
</protein>
<dbReference type="EMBL" id="BMMQ01000009">
    <property type="protein sequence ID" value="GGO66434.1"/>
    <property type="molecule type" value="Genomic_DNA"/>
</dbReference>
<feature type="domain" description="PhnB-like" evidence="1">
    <location>
        <begin position="5"/>
        <end position="123"/>
    </location>
</feature>
<dbReference type="PIRSF" id="PIRSF021700">
    <property type="entry name" value="3_dmu_93_MTrfase"/>
    <property type="match status" value="1"/>
</dbReference>
<dbReference type="InterPro" id="IPR029068">
    <property type="entry name" value="Glyas_Bleomycin-R_OHBP_Dase"/>
</dbReference>
<reference evidence="3" key="1">
    <citation type="journal article" date="2019" name="Int. J. Syst. Evol. Microbiol.">
        <title>The Global Catalogue of Microorganisms (GCM) 10K type strain sequencing project: providing services to taxonomists for standard genome sequencing and annotation.</title>
        <authorList>
            <consortium name="The Broad Institute Genomics Platform"/>
            <consortium name="The Broad Institute Genome Sequencing Center for Infectious Disease"/>
            <person name="Wu L."/>
            <person name="Ma J."/>
        </authorList>
    </citation>
    <scope>NUCLEOTIDE SEQUENCE [LARGE SCALE GENOMIC DNA]</scope>
    <source>
        <strain evidence="3">CGMCC 4.7181</strain>
    </source>
</reference>
<organism evidence="2 3">
    <name type="scientific">Microbacterium nanhaiense</name>
    <dbReference type="NCBI Taxonomy" id="1301026"/>
    <lineage>
        <taxon>Bacteria</taxon>
        <taxon>Bacillati</taxon>
        <taxon>Actinomycetota</taxon>
        <taxon>Actinomycetes</taxon>
        <taxon>Micrococcales</taxon>
        <taxon>Microbacteriaceae</taxon>
        <taxon>Microbacterium</taxon>
    </lineage>
</organism>
<dbReference type="Pfam" id="PF06983">
    <property type="entry name" value="3-dmu-9_3-mt"/>
    <property type="match status" value="1"/>
</dbReference>
<evidence type="ECO:0000259" key="1">
    <source>
        <dbReference type="Pfam" id="PF06983"/>
    </source>
</evidence>
<dbReference type="InterPro" id="IPR009725">
    <property type="entry name" value="3_dmu_93_MTrfase"/>
</dbReference>
<dbReference type="SUPFAM" id="SSF54593">
    <property type="entry name" value="Glyoxalase/Bleomycin resistance protein/Dihydroxybiphenyl dioxygenase"/>
    <property type="match status" value="1"/>
</dbReference>
<dbReference type="CDD" id="cd06588">
    <property type="entry name" value="PhnB_like"/>
    <property type="match status" value="1"/>
</dbReference>
<sequence>MELSKIQPCLWFNDQAREAMEYYTAIFPNSRIRSIETYPDESLDEHFEGMRGKVINGEFTLDGVDFVCLDGGPVFQLSEAVSFVVTCADQDEIDYYWHALSHTPEAEQCGWCKDRFGVSWQIVPANMAQLMTTPKQVQTMMAMKKIVISELEDAGL</sequence>
<dbReference type="Gene3D" id="3.10.180.10">
    <property type="entry name" value="2,3-Dihydroxybiphenyl 1,2-Dioxygenase, domain 1"/>
    <property type="match status" value="1"/>
</dbReference>
<keyword evidence="3" id="KW-1185">Reference proteome</keyword>
<gene>
    <name evidence="2" type="primary">yteG</name>
    <name evidence="2" type="ORF">GCM10010910_25870</name>
</gene>
<evidence type="ECO:0000313" key="3">
    <source>
        <dbReference type="Proteomes" id="UP000638043"/>
    </source>
</evidence>
<dbReference type="RefSeq" id="WP_188702550.1">
    <property type="nucleotide sequence ID" value="NZ_BMMQ01000009.1"/>
</dbReference>
<dbReference type="PANTHER" id="PTHR33990">
    <property type="entry name" value="PROTEIN YJDN-RELATED"/>
    <property type="match status" value="1"/>
</dbReference>
<comment type="caution">
    <text evidence="2">The sequence shown here is derived from an EMBL/GenBank/DDBJ whole genome shotgun (WGS) entry which is preliminary data.</text>
</comment>
<dbReference type="InterPro" id="IPR028973">
    <property type="entry name" value="PhnB-like"/>
</dbReference>
<name>A0ABQ2N2T9_9MICO</name>